<evidence type="ECO:0000256" key="1">
    <source>
        <dbReference type="ARBA" id="ARBA00006739"/>
    </source>
</evidence>
<dbReference type="Pfam" id="PF00535">
    <property type="entry name" value="Glycos_transf_2"/>
    <property type="match status" value="1"/>
</dbReference>
<organism evidence="5 6">
    <name type="scientific">Candidatus Liptonbacteria bacterium RIFCSPLOWO2_01_FULL_56_20</name>
    <dbReference type="NCBI Taxonomy" id="1798652"/>
    <lineage>
        <taxon>Bacteria</taxon>
        <taxon>Candidatus Liptoniibacteriota</taxon>
    </lineage>
</organism>
<sequence>MPQRTPCKVSIILPVYNGARFIARAIESVLKQNFAQWELIVVDDGSDDETPEIAGSFAKRDARVRYLRNPENLGIQRTLNRGLCEARGRYVARLDDDDVWLDGGKLGSQADFLDSHPDHVLVGTGAIVADEQGRELFRFMGLLTDEKIRNTLLRKNCFTHSTVMFRRDAVLAVGGYSEDARTRHVEDYDLWLRLGTRGLLANLPLFAIQSTLRSGNISWRNKPEQLKKDIELVKRYRGSYPRSRSALVFAWVRYALYRLLPFFPFRKIALKLYKTY</sequence>
<accession>A0A1G2CKA8</accession>
<evidence type="ECO:0000259" key="4">
    <source>
        <dbReference type="Pfam" id="PF00535"/>
    </source>
</evidence>
<evidence type="ECO:0000256" key="3">
    <source>
        <dbReference type="ARBA" id="ARBA00022679"/>
    </source>
</evidence>
<protein>
    <recommendedName>
        <fullName evidence="4">Glycosyltransferase 2-like domain-containing protein</fullName>
    </recommendedName>
</protein>
<dbReference type="InterPro" id="IPR050834">
    <property type="entry name" value="Glycosyltransf_2"/>
</dbReference>
<comment type="caution">
    <text evidence="5">The sequence shown here is derived from an EMBL/GenBank/DDBJ whole genome shotgun (WGS) entry which is preliminary data.</text>
</comment>
<dbReference type="EMBL" id="MHLC01000026">
    <property type="protein sequence ID" value="OGZ00858.1"/>
    <property type="molecule type" value="Genomic_DNA"/>
</dbReference>
<proteinExistence type="inferred from homology"/>
<dbReference type="InterPro" id="IPR001173">
    <property type="entry name" value="Glyco_trans_2-like"/>
</dbReference>
<dbReference type="SUPFAM" id="SSF53448">
    <property type="entry name" value="Nucleotide-diphospho-sugar transferases"/>
    <property type="match status" value="1"/>
</dbReference>
<dbReference type="PANTHER" id="PTHR43685">
    <property type="entry name" value="GLYCOSYLTRANSFERASE"/>
    <property type="match status" value="1"/>
</dbReference>
<dbReference type="Proteomes" id="UP000178495">
    <property type="component" value="Unassembled WGS sequence"/>
</dbReference>
<reference evidence="5 6" key="1">
    <citation type="journal article" date="2016" name="Nat. Commun.">
        <title>Thousands of microbial genomes shed light on interconnected biogeochemical processes in an aquifer system.</title>
        <authorList>
            <person name="Anantharaman K."/>
            <person name="Brown C.T."/>
            <person name="Hug L.A."/>
            <person name="Sharon I."/>
            <person name="Castelle C.J."/>
            <person name="Probst A.J."/>
            <person name="Thomas B.C."/>
            <person name="Singh A."/>
            <person name="Wilkins M.J."/>
            <person name="Karaoz U."/>
            <person name="Brodie E.L."/>
            <person name="Williams K.H."/>
            <person name="Hubbard S.S."/>
            <person name="Banfield J.F."/>
        </authorList>
    </citation>
    <scope>NUCLEOTIDE SEQUENCE [LARGE SCALE GENOMIC DNA]</scope>
</reference>
<dbReference type="GO" id="GO:0016757">
    <property type="term" value="F:glycosyltransferase activity"/>
    <property type="evidence" value="ECO:0007669"/>
    <property type="project" value="UniProtKB-KW"/>
</dbReference>
<feature type="domain" description="Glycosyltransferase 2-like" evidence="4">
    <location>
        <begin position="10"/>
        <end position="170"/>
    </location>
</feature>
<gene>
    <name evidence="5" type="ORF">A3A43_02585</name>
</gene>
<dbReference type="Gene3D" id="3.90.550.10">
    <property type="entry name" value="Spore Coat Polysaccharide Biosynthesis Protein SpsA, Chain A"/>
    <property type="match status" value="1"/>
</dbReference>
<dbReference type="PANTHER" id="PTHR43685:SF5">
    <property type="entry name" value="GLYCOSYLTRANSFERASE EPSE-RELATED"/>
    <property type="match status" value="1"/>
</dbReference>
<dbReference type="STRING" id="1798652.A3A43_02585"/>
<comment type="similarity">
    <text evidence="1">Belongs to the glycosyltransferase 2 family.</text>
</comment>
<evidence type="ECO:0000313" key="6">
    <source>
        <dbReference type="Proteomes" id="UP000178495"/>
    </source>
</evidence>
<dbReference type="InterPro" id="IPR029044">
    <property type="entry name" value="Nucleotide-diphossugar_trans"/>
</dbReference>
<evidence type="ECO:0000313" key="5">
    <source>
        <dbReference type="EMBL" id="OGZ00858.1"/>
    </source>
</evidence>
<name>A0A1G2CKA8_9BACT</name>
<dbReference type="AlphaFoldDB" id="A0A1G2CKA8"/>
<keyword evidence="3" id="KW-0808">Transferase</keyword>
<keyword evidence="2" id="KW-0328">Glycosyltransferase</keyword>
<evidence type="ECO:0000256" key="2">
    <source>
        <dbReference type="ARBA" id="ARBA00022676"/>
    </source>
</evidence>